<sequence>MEQLNDVKQSNSQYTQYSTPLNVINPEIQKGLIVCTANEPSSSSSMPNTWCTSSRNVWMNEVRRDDTQADSSNEEQ</sequence>
<evidence type="ECO:0000313" key="2">
    <source>
        <dbReference type="Proteomes" id="UP000031036"/>
    </source>
</evidence>
<comment type="caution">
    <text evidence="1">The sequence shown here is derived from an EMBL/GenBank/DDBJ whole genome shotgun (WGS) entry which is preliminary data.</text>
</comment>
<reference evidence="1 2" key="1">
    <citation type="submission" date="2014-11" db="EMBL/GenBank/DDBJ databases">
        <title>Genetic blueprint of the zoonotic pathogen Toxocara canis.</title>
        <authorList>
            <person name="Zhu X.-Q."/>
            <person name="Korhonen P.K."/>
            <person name="Cai H."/>
            <person name="Young N.D."/>
            <person name="Nejsum P."/>
            <person name="von Samson-Himmelstjerna G."/>
            <person name="Boag P.R."/>
            <person name="Tan P."/>
            <person name="Li Q."/>
            <person name="Min J."/>
            <person name="Yang Y."/>
            <person name="Wang X."/>
            <person name="Fang X."/>
            <person name="Hall R.S."/>
            <person name="Hofmann A."/>
            <person name="Sternberg P.W."/>
            <person name="Jex A.R."/>
            <person name="Gasser R.B."/>
        </authorList>
    </citation>
    <scope>NUCLEOTIDE SEQUENCE [LARGE SCALE GENOMIC DNA]</scope>
    <source>
        <strain evidence="1">PN_DK_2014</strain>
    </source>
</reference>
<name>A0A0B2UQ95_TOXCA</name>
<gene>
    <name evidence="1" type="ORF">Tcan_02298</name>
</gene>
<evidence type="ECO:0000313" key="1">
    <source>
        <dbReference type="EMBL" id="KHN71404.1"/>
    </source>
</evidence>
<dbReference type="EMBL" id="JPKZ01022312">
    <property type="protein sequence ID" value="KHN71404.1"/>
    <property type="molecule type" value="Genomic_DNA"/>
</dbReference>
<dbReference type="Proteomes" id="UP000031036">
    <property type="component" value="Unassembled WGS sequence"/>
</dbReference>
<accession>A0A0B2UQ95</accession>
<dbReference type="AlphaFoldDB" id="A0A0B2UQ95"/>
<protein>
    <submittedName>
        <fullName evidence="1">Uncharacterized protein</fullName>
    </submittedName>
</protein>
<organism evidence="1 2">
    <name type="scientific">Toxocara canis</name>
    <name type="common">Canine roundworm</name>
    <dbReference type="NCBI Taxonomy" id="6265"/>
    <lineage>
        <taxon>Eukaryota</taxon>
        <taxon>Metazoa</taxon>
        <taxon>Ecdysozoa</taxon>
        <taxon>Nematoda</taxon>
        <taxon>Chromadorea</taxon>
        <taxon>Rhabditida</taxon>
        <taxon>Spirurina</taxon>
        <taxon>Ascaridomorpha</taxon>
        <taxon>Ascaridoidea</taxon>
        <taxon>Toxocaridae</taxon>
        <taxon>Toxocara</taxon>
    </lineage>
</organism>
<proteinExistence type="predicted"/>
<keyword evidence="2" id="KW-1185">Reference proteome</keyword>